<evidence type="ECO:0000256" key="1">
    <source>
        <dbReference type="ARBA" id="ARBA00022801"/>
    </source>
</evidence>
<evidence type="ECO:0000259" key="2">
    <source>
        <dbReference type="Pfam" id="PF01979"/>
    </source>
</evidence>
<name>A0ABR1PA72_DIAER</name>
<dbReference type="Proteomes" id="UP001430848">
    <property type="component" value="Unassembled WGS sequence"/>
</dbReference>
<dbReference type="PANTHER" id="PTHR43794">
    <property type="entry name" value="AMINOHYDROLASE SSNA-RELATED"/>
    <property type="match status" value="1"/>
</dbReference>
<dbReference type="Gene3D" id="2.30.40.10">
    <property type="entry name" value="Urease, subunit C, domain 1"/>
    <property type="match status" value="1"/>
</dbReference>
<dbReference type="EMBL" id="JAKNSF020000025">
    <property type="protein sequence ID" value="KAK7730462.1"/>
    <property type="molecule type" value="Genomic_DNA"/>
</dbReference>
<comment type="caution">
    <text evidence="3">The sequence shown here is derived from an EMBL/GenBank/DDBJ whole genome shotgun (WGS) entry which is preliminary data.</text>
</comment>
<dbReference type="InterPro" id="IPR006680">
    <property type="entry name" value="Amidohydro-rel"/>
</dbReference>
<keyword evidence="1" id="KW-0378">Hydrolase</keyword>
<organism evidence="3 4">
    <name type="scientific">Diaporthe eres</name>
    <name type="common">Phomopsis oblonga</name>
    <dbReference type="NCBI Taxonomy" id="83184"/>
    <lineage>
        <taxon>Eukaryota</taxon>
        <taxon>Fungi</taxon>
        <taxon>Dikarya</taxon>
        <taxon>Ascomycota</taxon>
        <taxon>Pezizomycotina</taxon>
        <taxon>Sordariomycetes</taxon>
        <taxon>Sordariomycetidae</taxon>
        <taxon>Diaporthales</taxon>
        <taxon>Diaporthaceae</taxon>
        <taxon>Diaporthe</taxon>
        <taxon>Diaporthe eres species complex</taxon>
    </lineage>
</organism>
<protein>
    <recommendedName>
        <fullName evidence="2">Amidohydrolase-related domain-containing protein</fullName>
    </recommendedName>
</protein>
<dbReference type="CDD" id="cd01298">
    <property type="entry name" value="ATZ_TRZ_like"/>
    <property type="match status" value="1"/>
</dbReference>
<accession>A0ABR1PA72</accession>
<gene>
    <name evidence="3" type="ORF">SLS63_005707</name>
</gene>
<dbReference type="Gene3D" id="3.20.20.140">
    <property type="entry name" value="Metal-dependent hydrolases"/>
    <property type="match status" value="1"/>
</dbReference>
<keyword evidence="4" id="KW-1185">Reference proteome</keyword>
<dbReference type="InterPro" id="IPR050287">
    <property type="entry name" value="MTA/SAH_deaminase"/>
</dbReference>
<dbReference type="PANTHER" id="PTHR43794:SF11">
    <property type="entry name" value="AMIDOHYDROLASE-RELATED DOMAIN-CONTAINING PROTEIN"/>
    <property type="match status" value="1"/>
</dbReference>
<evidence type="ECO:0000313" key="3">
    <source>
        <dbReference type="EMBL" id="KAK7730462.1"/>
    </source>
</evidence>
<reference evidence="3 4" key="1">
    <citation type="submission" date="2024-02" db="EMBL/GenBank/DDBJ databases">
        <title>De novo assembly and annotation of 12 fungi associated with fruit tree decline syndrome in Ontario, Canada.</title>
        <authorList>
            <person name="Sulman M."/>
            <person name="Ellouze W."/>
            <person name="Ilyukhin E."/>
        </authorList>
    </citation>
    <scope>NUCLEOTIDE SEQUENCE [LARGE SCALE GENOMIC DNA]</scope>
    <source>
        <strain evidence="3 4">M169</strain>
    </source>
</reference>
<dbReference type="InterPro" id="IPR011059">
    <property type="entry name" value="Metal-dep_hydrolase_composite"/>
</dbReference>
<dbReference type="InterPro" id="IPR032466">
    <property type="entry name" value="Metal_Hydrolase"/>
</dbReference>
<dbReference type="SUPFAM" id="SSF51338">
    <property type="entry name" value="Composite domain of metallo-dependent hydrolases"/>
    <property type="match status" value="2"/>
</dbReference>
<dbReference type="Pfam" id="PF01979">
    <property type="entry name" value="Amidohydro_1"/>
    <property type="match status" value="1"/>
</dbReference>
<proteinExistence type="predicted"/>
<sequence length="497" mass="53345">MSTLYQHATIITVNNKREIILDGAILVVGNRIALIDKYSAVTAHPEFPRDQEVRRVDLAGKIIIPGLINTHCHTVQSLLRGLAEDLWLHPWMCDAIWPLEAAYDTDDGYHAARLTIAELLKGGTTTFLEAMLTHSAGFDNVVRAVGESGIRACLDVDMFPRQGKLVKPQGTDTDTQISDVRDRDLAQMSIKSVLAAYQAHNGSFSDRLHVWMAASTPRGSPLSEHHAIGSACHEHGINLTMHCAEASRDREIYRDCYEGRTPVQFCEDARLVGAGPEGSSSSFKTVLAHMVHLDAAADLPLLARSSRGASVAHNPTSNCKLASGVAAVPDMLAAGVNVSLGTDGAPCNNTYDMFREMHTASVLQAGARMKADVLPATTVLEMATINGARALGLDGDVGSLEAGKKADFVVVGVPLSATPFEEAQIVEGGIDPVTVVVHSCTAADVESVIVDGRLVVEKGQLVNMDEDEIKRNARTAIRGIRDRSGVKARPLAGWVIR</sequence>
<evidence type="ECO:0000313" key="4">
    <source>
        <dbReference type="Proteomes" id="UP001430848"/>
    </source>
</evidence>
<dbReference type="SUPFAM" id="SSF51556">
    <property type="entry name" value="Metallo-dependent hydrolases"/>
    <property type="match status" value="1"/>
</dbReference>
<feature type="domain" description="Amidohydrolase-related" evidence="2">
    <location>
        <begin position="62"/>
        <end position="455"/>
    </location>
</feature>